<dbReference type="EMBL" id="PUIA01000037">
    <property type="protein sequence ID" value="PQO31413.1"/>
    <property type="molecule type" value="Genomic_DNA"/>
</dbReference>
<comment type="caution">
    <text evidence="1">The sequence shown here is derived from an EMBL/GenBank/DDBJ whole genome shotgun (WGS) entry which is preliminary data.</text>
</comment>
<proteinExistence type="predicted"/>
<sequence>MGGFEMVAPAAQDGINAYRAAPAENGHMLVIWTGPDAEASQKVAAHLHEETKLQFVETPLQDVVEYLQNLHDIPILVNRAELDSSGIDPELTITVNIESLSLPVALDQMTRQHNLGWYIAGGALVITSYDEANLRLSNRIYKLNQLDAVGAAKVITKVISPESWSEQGGKANLAVIRDRNLLVIRQNREGHEAIESLLTQLEQLK</sequence>
<dbReference type="Gene3D" id="3.55.50.30">
    <property type="match status" value="1"/>
</dbReference>
<dbReference type="Proteomes" id="UP000240009">
    <property type="component" value="Unassembled WGS sequence"/>
</dbReference>
<gene>
    <name evidence="1" type="ORF">C5Y96_13825</name>
</gene>
<dbReference type="AlphaFoldDB" id="A0A2S8FGY1"/>
<name>A0A2S8FGY1_9BACT</name>
<organism evidence="1 2">
    <name type="scientific">Blastopirellula marina</name>
    <dbReference type="NCBI Taxonomy" id="124"/>
    <lineage>
        <taxon>Bacteria</taxon>
        <taxon>Pseudomonadati</taxon>
        <taxon>Planctomycetota</taxon>
        <taxon>Planctomycetia</taxon>
        <taxon>Pirellulales</taxon>
        <taxon>Pirellulaceae</taxon>
        <taxon>Blastopirellula</taxon>
    </lineage>
</organism>
<reference evidence="1 2" key="1">
    <citation type="submission" date="2018-02" db="EMBL/GenBank/DDBJ databases">
        <title>Comparative genomes isolates from brazilian mangrove.</title>
        <authorList>
            <person name="Araujo J.E."/>
            <person name="Taketani R.G."/>
            <person name="Silva M.C.P."/>
            <person name="Loureco M.V."/>
            <person name="Andreote F.D."/>
        </authorList>
    </citation>
    <scope>NUCLEOTIDE SEQUENCE [LARGE SCALE GENOMIC DNA]</scope>
    <source>
        <strain evidence="1 2">HEX-2 MGV</strain>
    </source>
</reference>
<accession>A0A2S8FGY1</accession>
<evidence type="ECO:0000313" key="2">
    <source>
        <dbReference type="Proteomes" id="UP000240009"/>
    </source>
</evidence>
<evidence type="ECO:0000313" key="1">
    <source>
        <dbReference type="EMBL" id="PQO31413.1"/>
    </source>
</evidence>
<protein>
    <submittedName>
        <fullName evidence="1">Uncharacterized protein</fullName>
    </submittedName>
</protein>